<name>A0A6P8HNU0_ACTTE</name>
<dbReference type="PANTHER" id="PTHR44167:SF24">
    <property type="entry name" value="SERINE_THREONINE-PROTEIN KINASE CHK2"/>
    <property type="match status" value="1"/>
</dbReference>
<dbReference type="InterPro" id="IPR000719">
    <property type="entry name" value="Prot_kinase_dom"/>
</dbReference>
<dbReference type="Proteomes" id="UP000515163">
    <property type="component" value="Unplaced"/>
</dbReference>
<dbReference type="KEGG" id="aten:116293981"/>
<proteinExistence type="predicted"/>
<dbReference type="PANTHER" id="PTHR44167">
    <property type="entry name" value="OVARIAN-SPECIFIC SERINE/THREONINE-PROTEIN KINASE LOK-RELATED"/>
    <property type="match status" value="1"/>
</dbReference>
<dbReference type="OrthoDB" id="5982746at2759"/>
<dbReference type="InParanoid" id="A0A6P8HNU0"/>
<keyword evidence="3" id="KW-0808">Transferase</keyword>
<dbReference type="RefSeq" id="XP_031557346.1">
    <property type="nucleotide sequence ID" value="XM_031701486.1"/>
</dbReference>
<dbReference type="Gene3D" id="1.10.510.10">
    <property type="entry name" value="Transferase(Phosphotransferase) domain 1"/>
    <property type="match status" value="1"/>
</dbReference>
<protein>
    <submittedName>
        <fullName evidence="3">Probable serine/threonine-protein kinase DDB_G0271402</fullName>
    </submittedName>
</protein>
<dbReference type="PROSITE" id="PS50011">
    <property type="entry name" value="PROTEIN_KINASE_DOM"/>
    <property type="match status" value="1"/>
</dbReference>
<dbReference type="Pfam" id="PF00069">
    <property type="entry name" value="Pkinase"/>
    <property type="match status" value="1"/>
</dbReference>
<dbReference type="AlphaFoldDB" id="A0A6P8HNU0"/>
<evidence type="ECO:0000313" key="3">
    <source>
        <dbReference type="RefSeq" id="XP_031557346.1"/>
    </source>
</evidence>
<dbReference type="SUPFAM" id="SSF56112">
    <property type="entry name" value="Protein kinase-like (PK-like)"/>
    <property type="match status" value="1"/>
</dbReference>
<evidence type="ECO:0000313" key="2">
    <source>
        <dbReference type="Proteomes" id="UP000515163"/>
    </source>
</evidence>
<reference evidence="3" key="1">
    <citation type="submission" date="2025-08" db="UniProtKB">
        <authorList>
            <consortium name="RefSeq"/>
        </authorList>
    </citation>
    <scope>IDENTIFICATION</scope>
    <source>
        <tissue evidence="3">Tentacle</tissue>
    </source>
</reference>
<dbReference type="GO" id="GO:0004674">
    <property type="term" value="F:protein serine/threonine kinase activity"/>
    <property type="evidence" value="ECO:0007669"/>
    <property type="project" value="TreeGrafter"/>
</dbReference>
<dbReference type="PROSITE" id="PS00108">
    <property type="entry name" value="PROTEIN_KINASE_ST"/>
    <property type="match status" value="1"/>
</dbReference>
<evidence type="ECO:0000259" key="1">
    <source>
        <dbReference type="PROSITE" id="PS50011"/>
    </source>
</evidence>
<dbReference type="InterPro" id="IPR011009">
    <property type="entry name" value="Kinase-like_dom_sf"/>
</dbReference>
<dbReference type="InterPro" id="IPR008271">
    <property type="entry name" value="Ser/Thr_kinase_AS"/>
</dbReference>
<dbReference type="GO" id="GO:0005634">
    <property type="term" value="C:nucleus"/>
    <property type="evidence" value="ECO:0007669"/>
    <property type="project" value="TreeGrafter"/>
</dbReference>
<feature type="domain" description="Protein kinase" evidence="1">
    <location>
        <begin position="1"/>
        <end position="148"/>
    </location>
</feature>
<dbReference type="GeneID" id="116293981"/>
<keyword evidence="2" id="KW-1185">Reference proteome</keyword>
<dbReference type="GO" id="GO:0005524">
    <property type="term" value="F:ATP binding"/>
    <property type="evidence" value="ECO:0007669"/>
    <property type="project" value="InterPro"/>
</dbReference>
<dbReference type="GO" id="GO:0044773">
    <property type="term" value="P:mitotic DNA damage checkpoint signaling"/>
    <property type="evidence" value="ECO:0007669"/>
    <property type="project" value="TreeGrafter"/>
</dbReference>
<organism evidence="2 3">
    <name type="scientific">Actinia tenebrosa</name>
    <name type="common">Australian red waratah sea anemone</name>
    <dbReference type="NCBI Taxonomy" id="6105"/>
    <lineage>
        <taxon>Eukaryota</taxon>
        <taxon>Metazoa</taxon>
        <taxon>Cnidaria</taxon>
        <taxon>Anthozoa</taxon>
        <taxon>Hexacorallia</taxon>
        <taxon>Actiniaria</taxon>
        <taxon>Actiniidae</taxon>
        <taxon>Actinia</taxon>
    </lineage>
</organism>
<gene>
    <name evidence="3" type="primary">LOC116293981</name>
</gene>
<keyword evidence="3" id="KW-0418">Kinase</keyword>
<accession>A0A6P8HNU0</accession>
<sequence length="148" mass="16925">MSAVCHLHERGILHNDIKSNNFVIEEREMKTRPVLIDFGKATTASKSKGCETKRDMTLAERHQYRQKYPHIAPEISLGKAQTELTDTYSFGYVFCTTMKSLDNMRKLAVENERLHLLKIGQLITHNNPKKRGNLQDALTVVNAITRIT</sequence>